<feature type="transmembrane region" description="Helical" evidence="1">
    <location>
        <begin position="474"/>
        <end position="497"/>
    </location>
</feature>
<feature type="transmembrane region" description="Helical" evidence="1">
    <location>
        <begin position="133"/>
        <end position="157"/>
    </location>
</feature>
<comment type="caution">
    <text evidence="2">The sequence shown here is derived from an EMBL/GenBank/DDBJ whole genome shotgun (WGS) entry which is preliminary data.</text>
</comment>
<gene>
    <name evidence="2" type="ORF">C5F51_35825</name>
</gene>
<feature type="transmembrane region" description="Helical" evidence="1">
    <location>
        <begin position="445"/>
        <end position="467"/>
    </location>
</feature>
<evidence type="ECO:0000313" key="3">
    <source>
        <dbReference type="Proteomes" id="UP000238356"/>
    </source>
</evidence>
<keyword evidence="1" id="KW-0472">Membrane</keyword>
<feature type="transmembrane region" description="Helical" evidence="1">
    <location>
        <begin position="81"/>
        <end position="100"/>
    </location>
</feature>
<dbReference type="GO" id="GO:0005886">
    <property type="term" value="C:plasma membrane"/>
    <property type="evidence" value="ECO:0007669"/>
    <property type="project" value="UniProtKB-SubCell"/>
</dbReference>
<sequence>MSSTPPSLWLVADTVRAHRRGVVAWILGSALAMTAIASGFRSETARFAGGARGMADSMQPGVQAMRLLRWPADRLDTLGGYLTYHNVTLLVLFLTLYSALQGAGAVRGAEAGHAVEVLLSTGQSRLRLVRDRALGFAAVLAVIGLGLGLGLAAAMAVGGDSNVPGSLSTGLGCAACAFAGYAIGALTGQLAPTPRTASAVAALIVVALYLYTNVWERFGSPALLRFVSPFYYFTDFRALVPGIGFDPASLVAIVAGAASVTGVAAWVFTRRDIGSALTEWRAGATRRPARVQRRLLDRLWSAILVRERAGLALWAVAAAAGVGLMAWLEPEVTEMWDKFDVTRRMLQVDPGSSPADQYLGYVAEFTAPIAAAFVVTQVAAWVSDLDEGRTAVLLSTPLSRAALIRQRIAALLAGVAVVIVGATAGMLIAMLVVGGDIDASAILRAMSAVALFALGLAGVGAWLVAWWPRFAVTVLAAGLGLSYLLMMLVPMFAWPTWLTKLSVFGAIGHPYLQNPPLGGLAFLASLAVAGYLLAVAGSSRPAATV</sequence>
<keyword evidence="3" id="KW-1185">Reference proteome</keyword>
<accession>A0A2S5ZUL9</accession>
<feature type="transmembrane region" description="Helical" evidence="1">
    <location>
        <begin position="196"/>
        <end position="215"/>
    </location>
</feature>
<feature type="transmembrane region" description="Helical" evidence="1">
    <location>
        <begin position="163"/>
        <end position="184"/>
    </location>
</feature>
<keyword evidence="1" id="KW-0812">Transmembrane</keyword>
<keyword evidence="1" id="KW-1133">Transmembrane helix</keyword>
<name>A0A2S5ZUL9_9NOCA</name>
<dbReference type="AlphaFoldDB" id="A0A2S5ZUL9"/>
<feature type="transmembrane region" description="Helical" evidence="1">
    <location>
        <begin position="358"/>
        <end position="382"/>
    </location>
</feature>
<feature type="transmembrane region" description="Helical" evidence="1">
    <location>
        <begin position="248"/>
        <end position="268"/>
    </location>
</feature>
<organism evidence="2 3">
    <name type="scientific">Nocardia nova</name>
    <dbReference type="NCBI Taxonomy" id="37330"/>
    <lineage>
        <taxon>Bacteria</taxon>
        <taxon>Bacillati</taxon>
        <taxon>Actinomycetota</taxon>
        <taxon>Actinomycetes</taxon>
        <taxon>Mycobacteriales</taxon>
        <taxon>Nocardiaceae</taxon>
        <taxon>Nocardia</taxon>
    </lineage>
</organism>
<feature type="transmembrane region" description="Helical" evidence="1">
    <location>
        <begin position="408"/>
        <end position="433"/>
    </location>
</feature>
<proteinExistence type="predicted"/>
<evidence type="ECO:0000313" key="2">
    <source>
        <dbReference type="EMBL" id="PPJ18889.1"/>
    </source>
</evidence>
<feature type="transmembrane region" description="Helical" evidence="1">
    <location>
        <begin position="21"/>
        <end position="40"/>
    </location>
</feature>
<feature type="transmembrane region" description="Helical" evidence="1">
    <location>
        <begin position="309"/>
        <end position="328"/>
    </location>
</feature>
<dbReference type="RefSeq" id="WP_104364869.1">
    <property type="nucleotide sequence ID" value="NZ_PSZD01000049.1"/>
</dbReference>
<feature type="transmembrane region" description="Helical" evidence="1">
    <location>
        <begin position="517"/>
        <end position="536"/>
    </location>
</feature>
<dbReference type="GO" id="GO:0140359">
    <property type="term" value="F:ABC-type transporter activity"/>
    <property type="evidence" value="ECO:0007669"/>
    <property type="project" value="InterPro"/>
</dbReference>
<reference evidence="2 3" key="1">
    <citation type="submission" date="2018-02" db="EMBL/GenBank/DDBJ databases">
        <title>8 Nocardia nova and 1 Nocardia cyriacigeorgica strain used for evolution to TMP-SMX.</title>
        <authorList>
            <person name="Mehta H."/>
            <person name="Weng J."/>
            <person name="Shamoo Y."/>
        </authorList>
    </citation>
    <scope>NUCLEOTIDE SEQUENCE [LARGE SCALE GENOMIC DNA]</scope>
    <source>
        <strain evidence="2 3">BAA2227</strain>
    </source>
</reference>
<protein>
    <submittedName>
        <fullName evidence="2">Uncharacterized protein</fullName>
    </submittedName>
</protein>
<evidence type="ECO:0000256" key="1">
    <source>
        <dbReference type="SAM" id="Phobius"/>
    </source>
</evidence>
<dbReference type="Proteomes" id="UP000238356">
    <property type="component" value="Unassembled WGS sequence"/>
</dbReference>
<dbReference type="EMBL" id="PSZD01000049">
    <property type="protein sequence ID" value="PPJ18889.1"/>
    <property type="molecule type" value="Genomic_DNA"/>
</dbReference>